<gene>
    <name evidence="1" type="ORF">IV67_GL000861</name>
</gene>
<dbReference type="RefSeq" id="WP_157050312.1">
    <property type="nucleotide sequence ID" value="NZ_JQCD01000030.1"/>
</dbReference>
<evidence type="ECO:0000313" key="2">
    <source>
        <dbReference type="Proteomes" id="UP000051673"/>
    </source>
</evidence>
<dbReference type="STRING" id="1620.IV67_GL000861"/>
<dbReference type="Proteomes" id="UP000051673">
    <property type="component" value="Unassembled WGS sequence"/>
</dbReference>
<proteinExistence type="predicted"/>
<dbReference type="PATRIC" id="fig|1620.3.peg.877"/>
<keyword evidence="2" id="KW-1185">Reference proteome</keyword>
<dbReference type="EMBL" id="JQCD01000030">
    <property type="protein sequence ID" value="KRN76285.1"/>
    <property type="molecule type" value="Genomic_DNA"/>
</dbReference>
<accession>A0A0R2JQ93</accession>
<protein>
    <submittedName>
        <fullName evidence="1">Uncharacterized protein</fullName>
    </submittedName>
</protein>
<name>A0A0R2JQ93_9LACO</name>
<reference evidence="1 2" key="1">
    <citation type="journal article" date="2015" name="Genome Announc.">
        <title>Expanding the biotechnology potential of lactobacilli through comparative genomics of 213 strains and associated genera.</title>
        <authorList>
            <person name="Sun Z."/>
            <person name="Harris H.M."/>
            <person name="McCann A."/>
            <person name="Guo C."/>
            <person name="Argimon S."/>
            <person name="Zhang W."/>
            <person name="Yang X."/>
            <person name="Jeffery I.B."/>
            <person name="Cooney J.C."/>
            <person name="Kagawa T.F."/>
            <person name="Liu W."/>
            <person name="Song Y."/>
            <person name="Salvetti E."/>
            <person name="Wrobel A."/>
            <person name="Rasinkangas P."/>
            <person name="Parkhill J."/>
            <person name="Rea M.C."/>
            <person name="O'Sullivan O."/>
            <person name="Ritari J."/>
            <person name="Douillard F.P."/>
            <person name="Paul Ross R."/>
            <person name="Yang R."/>
            <person name="Briner A.E."/>
            <person name="Felis G.E."/>
            <person name="de Vos W.M."/>
            <person name="Barrangou R."/>
            <person name="Klaenhammer T.R."/>
            <person name="Caufield P.W."/>
            <person name="Cui Y."/>
            <person name="Zhang H."/>
            <person name="O'Toole P.W."/>
        </authorList>
    </citation>
    <scope>NUCLEOTIDE SEQUENCE [LARGE SCALE GENOMIC DNA]</scope>
    <source>
        <strain evidence="1 2">DSM 20014</strain>
    </source>
</reference>
<sequence length="79" mass="9305">MIIGSHAGVRLQTQLVDQRRLVQEECAYWQNKSKTLGLIQKMLQAQQTHWQEAGFDIHQEKNGYRIKAKDGQQFWIHGR</sequence>
<dbReference type="AlphaFoldDB" id="A0A0R2JQ93"/>
<organism evidence="1 2">
    <name type="scientific">Weissella minor</name>
    <dbReference type="NCBI Taxonomy" id="1620"/>
    <lineage>
        <taxon>Bacteria</taxon>
        <taxon>Bacillati</taxon>
        <taxon>Bacillota</taxon>
        <taxon>Bacilli</taxon>
        <taxon>Lactobacillales</taxon>
        <taxon>Lactobacillaceae</taxon>
        <taxon>Weissella</taxon>
    </lineage>
</organism>
<evidence type="ECO:0000313" key="1">
    <source>
        <dbReference type="EMBL" id="KRN76285.1"/>
    </source>
</evidence>
<comment type="caution">
    <text evidence="1">The sequence shown here is derived from an EMBL/GenBank/DDBJ whole genome shotgun (WGS) entry which is preliminary data.</text>
</comment>